<organism evidence="2 3">
    <name type="scientific">Floricoccus tropicus</name>
    <dbReference type="NCBI Taxonomy" id="1859473"/>
    <lineage>
        <taxon>Bacteria</taxon>
        <taxon>Bacillati</taxon>
        <taxon>Bacillota</taxon>
        <taxon>Bacilli</taxon>
        <taxon>Lactobacillales</taxon>
        <taxon>Streptococcaceae</taxon>
        <taxon>Floricoccus</taxon>
    </lineage>
</organism>
<dbReference type="SUPFAM" id="SSF55315">
    <property type="entry name" value="L30e-like"/>
    <property type="match status" value="1"/>
</dbReference>
<dbReference type="EMBL" id="MKIR01000004">
    <property type="protein sequence ID" value="OFI50054.1"/>
    <property type="molecule type" value="Genomic_DNA"/>
</dbReference>
<dbReference type="Proteomes" id="UP000178622">
    <property type="component" value="Unassembled WGS sequence"/>
</dbReference>
<keyword evidence="3" id="KW-1185">Reference proteome</keyword>
<name>A0A1E8GP56_9LACT</name>
<proteinExistence type="predicted"/>
<gene>
    <name evidence="2" type="ORF">BG261_10450</name>
</gene>
<protein>
    <recommendedName>
        <fullName evidence="1">Ribosomal protein eL8/eL30/eS12/Gadd45 domain-containing protein</fullName>
    </recommendedName>
</protein>
<dbReference type="NCBIfam" id="NF005585">
    <property type="entry name" value="PRK07283.1"/>
    <property type="match status" value="1"/>
</dbReference>
<reference evidence="3" key="1">
    <citation type="submission" date="2016-09" db="EMBL/GenBank/DDBJ databases">
        <title>Draft genome sequence of a novel species of the family Streptococcaceae isolated from flowers.</title>
        <authorList>
            <person name="Chuah L.-O."/>
            <person name="Yap K.-P."/>
            <person name="Thong K.L."/>
            <person name="Liong M.T."/>
            <person name="Ahmad R."/>
            <person name="Rusul G."/>
        </authorList>
    </citation>
    <scope>NUCLEOTIDE SEQUENCE [LARGE SCALE GENOMIC DNA]</scope>
    <source>
        <strain evidence="3">DF1</strain>
    </source>
</reference>
<accession>A0A1E8GP56</accession>
<dbReference type="AlphaFoldDB" id="A0A1E8GP56"/>
<dbReference type="InterPro" id="IPR029064">
    <property type="entry name" value="Ribosomal_eL30-like_sf"/>
</dbReference>
<dbReference type="STRING" id="1859473.BG261_10450"/>
<dbReference type="OrthoDB" id="9794863at2"/>
<dbReference type="Gene3D" id="3.30.1330.30">
    <property type="match status" value="1"/>
</dbReference>
<evidence type="ECO:0000313" key="3">
    <source>
        <dbReference type="Proteomes" id="UP000178622"/>
    </source>
</evidence>
<sequence>MEEKVLNLLGLAKRAGKLTTGEELVVKSIQNGKAKLVFVANDASENLIKKIADKTDYYKIRMTDIFSSYELSNAIGEPRKVIAVTEKGFAKKMGELMSK</sequence>
<dbReference type="InterPro" id="IPR004038">
    <property type="entry name" value="Ribosomal_eL8/eL30/eS12/Gad45"/>
</dbReference>
<evidence type="ECO:0000313" key="2">
    <source>
        <dbReference type="EMBL" id="OFI50054.1"/>
    </source>
</evidence>
<comment type="caution">
    <text evidence="2">The sequence shown here is derived from an EMBL/GenBank/DDBJ whole genome shotgun (WGS) entry which is preliminary data.</text>
</comment>
<feature type="domain" description="Ribosomal protein eL8/eL30/eS12/Gadd45" evidence="1">
    <location>
        <begin position="4"/>
        <end position="89"/>
    </location>
</feature>
<evidence type="ECO:0000259" key="1">
    <source>
        <dbReference type="Pfam" id="PF01248"/>
    </source>
</evidence>
<dbReference type="Pfam" id="PF01248">
    <property type="entry name" value="Ribosomal_L7Ae"/>
    <property type="match status" value="1"/>
</dbReference>